<dbReference type="RefSeq" id="WP_311483165.1">
    <property type="nucleotide sequence ID" value="NZ_JAVRHP010000007.1"/>
</dbReference>
<protein>
    <submittedName>
        <fullName evidence="1">Uncharacterized protein</fullName>
    </submittedName>
</protein>
<name>A0ABU3CRQ7_9FLAO</name>
<keyword evidence="2" id="KW-1185">Reference proteome</keyword>
<evidence type="ECO:0000313" key="2">
    <source>
        <dbReference type="Proteomes" id="UP001248819"/>
    </source>
</evidence>
<organism evidence="1 2">
    <name type="scientific">Autumnicola edwardsiae</name>
    <dbReference type="NCBI Taxonomy" id="3075594"/>
    <lineage>
        <taxon>Bacteria</taxon>
        <taxon>Pseudomonadati</taxon>
        <taxon>Bacteroidota</taxon>
        <taxon>Flavobacteriia</taxon>
        <taxon>Flavobacteriales</taxon>
        <taxon>Flavobacteriaceae</taxon>
        <taxon>Autumnicola</taxon>
    </lineage>
</organism>
<gene>
    <name evidence="1" type="ORF">RM529_02465</name>
</gene>
<accession>A0ABU3CRQ7</accession>
<evidence type="ECO:0000313" key="1">
    <source>
        <dbReference type="EMBL" id="MDT0648986.1"/>
    </source>
</evidence>
<sequence>MGAAGRVDLIFLVAGLDLGYAIGVNDGNDGGFFYRPKIGFSLAMLNIVASYTNISIEDNFNVSTFNIGLEFEL</sequence>
<proteinExistence type="predicted"/>
<reference evidence="1 2" key="1">
    <citation type="submission" date="2023-09" db="EMBL/GenBank/DDBJ databases">
        <authorList>
            <person name="Rey-Velasco X."/>
        </authorList>
    </citation>
    <scope>NUCLEOTIDE SEQUENCE [LARGE SCALE GENOMIC DNA]</scope>
    <source>
        <strain evidence="1 2">F297</strain>
    </source>
</reference>
<dbReference type="Proteomes" id="UP001248819">
    <property type="component" value="Unassembled WGS sequence"/>
</dbReference>
<comment type="caution">
    <text evidence="1">The sequence shown here is derived from an EMBL/GenBank/DDBJ whole genome shotgun (WGS) entry which is preliminary data.</text>
</comment>
<dbReference type="EMBL" id="JAVRHP010000007">
    <property type="protein sequence ID" value="MDT0648986.1"/>
    <property type="molecule type" value="Genomic_DNA"/>
</dbReference>